<protein>
    <submittedName>
        <fullName evidence="1">Uncharacterized protein</fullName>
    </submittedName>
</protein>
<evidence type="ECO:0000313" key="2">
    <source>
        <dbReference type="Proteomes" id="UP001596505"/>
    </source>
</evidence>
<comment type="caution">
    <text evidence="1">The sequence shown here is derived from an EMBL/GenBank/DDBJ whole genome shotgun (WGS) entry which is preliminary data.</text>
</comment>
<dbReference type="EMBL" id="JBHTCO010000016">
    <property type="protein sequence ID" value="MFC7393847.1"/>
    <property type="molecule type" value="Genomic_DNA"/>
</dbReference>
<keyword evidence="2" id="KW-1185">Reference proteome</keyword>
<organism evidence="1 2">
    <name type="scientific">Scopulibacillus cellulosilyticus</name>
    <dbReference type="NCBI Taxonomy" id="2665665"/>
    <lineage>
        <taxon>Bacteria</taxon>
        <taxon>Bacillati</taxon>
        <taxon>Bacillota</taxon>
        <taxon>Bacilli</taxon>
        <taxon>Bacillales</taxon>
        <taxon>Sporolactobacillaceae</taxon>
        <taxon>Scopulibacillus</taxon>
    </lineage>
</organism>
<dbReference type="RefSeq" id="WP_380966589.1">
    <property type="nucleotide sequence ID" value="NZ_JBHTCO010000016.1"/>
</dbReference>
<proteinExistence type="predicted"/>
<dbReference type="Proteomes" id="UP001596505">
    <property type="component" value="Unassembled WGS sequence"/>
</dbReference>
<gene>
    <name evidence="1" type="ORF">ACFQRG_12870</name>
</gene>
<evidence type="ECO:0000313" key="1">
    <source>
        <dbReference type="EMBL" id="MFC7393847.1"/>
    </source>
</evidence>
<reference evidence="2" key="1">
    <citation type="journal article" date="2019" name="Int. J. Syst. Evol. Microbiol.">
        <title>The Global Catalogue of Microorganisms (GCM) 10K type strain sequencing project: providing services to taxonomists for standard genome sequencing and annotation.</title>
        <authorList>
            <consortium name="The Broad Institute Genomics Platform"/>
            <consortium name="The Broad Institute Genome Sequencing Center for Infectious Disease"/>
            <person name="Wu L."/>
            <person name="Ma J."/>
        </authorList>
    </citation>
    <scope>NUCLEOTIDE SEQUENCE [LARGE SCALE GENOMIC DNA]</scope>
    <source>
        <strain evidence="2">CGMCC 1.16305</strain>
    </source>
</reference>
<name>A0ABW2PYR0_9BACL</name>
<sequence length="101" mass="11651">MNKKKCIKGGKNMQHIGLRFSKESNQLSGKRNVHRSPIPSTYIKKARRDINNAKASLTRPSTDIMELFGVFGEDPSGKSFEEIREEAKEKYYAWKKQEGKF</sequence>
<accession>A0ABW2PYR0</accession>